<feature type="compositionally biased region" description="Polar residues" evidence="1">
    <location>
        <begin position="420"/>
        <end position="432"/>
    </location>
</feature>
<keyword evidence="2" id="KW-1133">Transmembrane helix</keyword>
<accession>A0A0C4EDH3</accession>
<dbReference type="VEuPathDB" id="FungiDB:MAPG_10772"/>
<evidence type="ECO:0000313" key="4">
    <source>
        <dbReference type="EnsemblFungi" id="MAPG_10772T0"/>
    </source>
</evidence>
<name>A0A0C4EDH3_MAGP6</name>
<reference evidence="5" key="1">
    <citation type="submission" date="2010-05" db="EMBL/GenBank/DDBJ databases">
        <title>The genome sequence of Magnaporthe poae strain ATCC 64411.</title>
        <authorList>
            <person name="Ma L.-J."/>
            <person name="Dead R."/>
            <person name="Young S."/>
            <person name="Zeng Q."/>
            <person name="Koehrsen M."/>
            <person name="Alvarado L."/>
            <person name="Berlin A."/>
            <person name="Chapman S.B."/>
            <person name="Chen Z."/>
            <person name="Freedman E."/>
            <person name="Gellesch M."/>
            <person name="Goldberg J."/>
            <person name="Griggs A."/>
            <person name="Gujja S."/>
            <person name="Heilman E.R."/>
            <person name="Heiman D."/>
            <person name="Hepburn T."/>
            <person name="Howarth C."/>
            <person name="Jen D."/>
            <person name="Larson L."/>
            <person name="Mehta T."/>
            <person name="Neiman D."/>
            <person name="Pearson M."/>
            <person name="Roberts A."/>
            <person name="Saif S."/>
            <person name="Shea T."/>
            <person name="Shenoy N."/>
            <person name="Sisk P."/>
            <person name="Stolte C."/>
            <person name="Sykes S."/>
            <person name="Walk T."/>
            <person name="White J."/>
            <person name="Yandava C."/>
            <person name="Haas B."/>
            <person name="Nusbaum C."/>
            <person name="Birren B."/>
        </authorList>
    </citation>
    <scope>NUCLEOTIDE SEQUENCE [LARGE SCALE GENOMIC DNA]</scope>
    <source>
        <strain evidence="5">ATCC 64411 / 73-15</strain>
    </source>
</reference>
<sequence>MTKPRGSSHDREANIPRRQEKNRDPDRANSPKGGKSELHLDLLTGIFSETPISSSFFLSRSHLLRRLYQLALALALAIYSSSILILSVNNQPALALFPPISQSRPPLPRANTACLSQPIHHKIFPVHLPALSLSLLLAPNESHQDCRSGAKPSHHRQQQHQHHHPPAETDPLVRQDHAQGPPHRRHPPALEAGLKMNNSNNNNNRPPAGRGDDVTTAPRVKVKTEPPSSPPSPKVKITRSRPSLEVDVKFQHSQKPLPAPPSPLSPGDGAKMPLPSPPSPLSPEVEVKTEPLSDSTPGPSSPKVKIKVEPRSDSEPFTFRPSSPEANIKTEPRSDSEPAAFRSPSPEVKIKVEPSSDSEPFASPPPPPEVKIKVEPRSDSEPLPSPPSSGSTSGPARIDTPDLTMADVKIEPGVTPPAPQASTSAHAPQQSDDPPPYQESITADAQQPPGPGPPGDHGQVHVNNPHWLPHDDRTIAALAPFYITLPPRGFWHMAHGNRIRIDHDRWAIPNAPATSSEVWDLPPEQIVLALTYTNPRPPRLRPNGELATRHVSEDLSVMRGYESCGLCGGILLQLYIFFRLSAFFPWLLFHLDHLQGFNVYL</sequence>
<evidence type="ECO:0000313" key="5">
    <source>
        <dbReference type="Proteomes" id="UP000011715"/>
    </source>
</evidence>
<dbReference type="Proteomes" id="UP000011715">
    <property type="component" value="Unassembled WGS sequence"/>
</dbReference>
<organism evidence="4 5">
    <name type="scientific">Magnaporthiopsis poae (strain ATCC 64411 / 73-15)</name>
    <name type="common">Kentucky bluegrass fungus</name>
    <name type="synonym">Magnaporthe poae</name>
    <dbReference type="NCBI Taxonomy" id="644358"/>
    <lineage>
        <taxon>Eukaryota</taxon>
        <taxon>Fungi</taxon>
        <taxon>Dikarya</taxon>
        <taxon>Ascomycota</taxon>
        <taxon>Pezizomycotina</taxon>
        <taxon>Sordariomycetes</taxon>
        <taxon>Sordariomycetidae</taxon>
        <taxon>Magnaporthales</taxon>
        <taxon>Magnaporthaceae</taxon>
        <taxon>Magnaporthiopsis</taxon>
    </lineage>
</organism>
<feature type="compositionally biased region" description="Basic and acidic residues" evidence="1">
    <location>
        <begin position="7"/>
        <end position="36"/>
    </location>
</feature>
<reference evidence="4" key="5">
    <citation type="submission" date="2015-06" db="UniProtKB">
        <authorList>
            <consortium name="EnsemblFungi"/>
        </authorList>
    </citation>
    <scope>IDENTIFICATION</scope>
    <source>
        <strain evidence="4">ATCC 64411</strain>
    </source>
</reference>
<feature type="compositionally biased region" description="Basic residues" evidence="1">
    <location>
        <begin position="152"/>
        <end position="164"/>
    </location>
</feature>
<keyword evidence="2" id="KW-0812">Transmembrane</keyword>
<dbReference type="EnsemblFungi" id="MAPG_10772T0">
    <property type="protein sequence ID" value="MAPG_10772T0"/>
    <property type="gene ID" value="MAPG_10772"/>
</dbReference>
<protein>
    <submittedName>
        <fullName evidence="3 4">Uncharacterized protein</fullName>
    </submittedName>
</protein>
<dbReference type="EMBL" id="ADBL01002663">
    <property type="status" value="NOT_ANNOTATED_CDS"/>
    <property type="molecule type" value="Genomic_DNA"/>
</dbReference>
<keyword evidence="2" id="KW-0472">Membrane</keyword>
<feature type="region of interest" description="Disordered" evidence="1">
    <location>
        <begin position="143"/>
        <end position="468"/>
    </location>
</feature>
<evidence type="ECO:0000256" key="2">
    <source>
        <dbReference type="SAM" id="Phobius"/>
    </source>
</evidence>
<dbReference type="OMA" id="GPARIDT"/>
<reference evidence="3" key="3">
    <citation type="submission" date="2011-03" db="EMBL/GenBank/DDBJ databases">
        <title>Annotation of Magnaporthe poae ATCC 64411.</title>
        <authorList>
            <person name="Ma L.-J."/>
            <person name="Dead R."/>
            <person name="Young S.K."/>
            <person name="Zeng Q."/>
            <person name="Gargeya S."/>
            <person name="Fitzgerald M."/>
            <person name="Haas B."/>
            <person name="Abouelleil A."/>
            <person name="Alvarado L."/>
            <person name="Arachchi H.M."/>
            <person name="Berlin A."/>
            <person name="Brown A."/>
            <person name="Chapman S.B."/>
            <person name="Chen Z."/>
            <person name="Dunbar C."/>
            <person name="Freedman E."/>
            <person name="Gearin G."/>
            <person name="Gellesch M."/>
            <person name="Goldberg J."/>
            <person name="Griggs A."/>
            <person name="Gujja S."/>
            <person name="Heiman D."/>
            <person name="Howarth C."/>
            <person name="Larson L."/>
            <person name="Lui A."/>
            <person name="MacDonald P.J.P."/>
            <person name="Mehta T."/>
            <person name="Montmayeur A."/>
            <person name="Murphy C."/>
            <person name="Neiman D."/>
            <person name="Pearson M."/>
            <person name="Priest M."/>
            <person name="Roberts A."/>
            <person name="Saif S."/>
            <person name="Shea T."/>
            <person name="Shenoy N."/>
            <person name="Sisk P."/>
            <person name="Stolte C."/>
            <person name="Sykes S."/>
            <person name="Yandava C."/>
            <person name="Wortman J."/>
            <person name="Nusbaum C."/>
            <person name="Birren B."/>
        </authorList>
    </citation>
    <scope>NUCLEOTIDE SEQUENCE</scope>
    <source>
        <strain evidence="3">ATCC 64411</strain>
    </source>
</reference>
<keyword evidence="5" id="KW-1185">Reference proteome</keyword>
<feature type="region of interest" description="Disordered" evidence="1">
    <location>
        <begin position="1"/>
        <end position="36"/>
    </location>
</feature>
<feature type="transmembrane region" description="Helical" evidence="2">
    <location>
        <begin position="67"/>
        <end position="88"/>
    </location>
</feature>
<dbReference type="AlphaFoldDB" id="A0A0C4EDH3"/>
<gene>
    <name evidence="3" type="ORF">MAPG_10772</name>
</gene>
<feature type="compositionally biased region" description="Basic and acidic residues" evidence="1">
    <location>
        <begin position="370"/>
        <end position="380"/>
    </location>
</feature>
<feature type="compositionally biased region" description="Basic and acidic residues" evidence="1">
    <location>
        <begin position="165"/>
        <end position="177"/>
    </location>
</feature>
<proteinExistence type="predicted"/>
<dbReference type="EMBL" id="GL876978">
    <property type="protein sequence ID" value="KLU91823.1"/>
    <property type="molecule type" value="Genomic_DNA"/>
</dbReference>
<evidence type="ECO:0000313" key="3">
    <source>
        <dbReference type="EMBL" id="KLU91823.1"/>
    </source>
</evidence>
<evidence type="ECO:0000256" key="1">
    <source>
        <dbReference type="SAM" id="MobiDB-lite"/>
    </source>
</evidence>
<reference evidence="3" key="2">
    <citation type="submission" date="2010-05" db="EMBL/GenBank/DDBJ databases">
        <title>The Genome Sequence of Magnaporthe poae strain ATCC 64411.</title>
        <authorList>
            <consortium name="The Broad Institute Genome Sequencing Platform"/>
            <consortium name="Broad Institute Genome Sequencing Center for Infectious Disease"/>
            <person name="Ma L.-J."/>
            <person name="Dead R."/>
            <person name="Young S."/>
            <person name="Zeng Q."/>
            <person name="Koehrsen M."/>
            <person name="Alvarado L."/>
            <person name="Berlin A."/>
            <person name="Chapman S.B."/>
            <person name="Chen Z."/>
            <person name="Freedman E."/>
            <person name="Gellesch M."/>
            <person name="Goldberg J."/>
            <person name="Griggs A."/>
            <person name="Gujja S."/>
            <person name="Heilman E.R."/>
            <person name="Heiman D."/>
            <person name="Hepburn T."/>
            <person name="Howarth C."/>
            <person name="Jen D."/>
            <person name="Larson L."/>
            <person name="Mehta T."/>
            <person name="Neiman D."/>
            <person name="Pearson M."/>
            <person name="Roberts A."/>
            <person name="Saif S."/>
            <person name="Shea T."/>
            <person name="Shenoy N."/>
            <person name="Sisk P."/>
            <person name="Stolte C."/>
            <person name="Sykes S."/>
            <person name="Walk T."/>
            <person name="White J."/>
            <person name="Yandava C."/>
            <person name="Haas B."/>
            <person name="Nusbaum C."/>
            <person name="Birren B."/>
        </authorList>
    </citation>
    <scope>NUCLEOTIDE SEQUENCE</scope>
    <source>
        <strain evidence="3">ATCC 64411</strain>
    </source>
</reference>
<reference evidence="4" key="4">
    <citation type="journal article" date="2015" name="G3 (Bethesda)">
        <title>Genome sequences of three phytopathogenic species of the Magnaporthaceae family of fungi.</title>
        <authorList>
            <person name="Okagaki L.H."/>
            <person name="Nunes C.C."/>
            <person name="Sailsbery J."/>
            <person name="Clay B."/>
            <person name="Brown D."/>
            <person name="John T."/>
            <person name="Oh Y."/>
            <person name="Young N."/>
            <person name="Fitzgerald M."/>
            <person name="Haas B.J."/>
            <person name="Zeng Q."/>
            <person name="Young S."/>
            <person name="Adiconis X."/>
            <person name="Fan L."/>
            <person name="Levin J.Z."/>
            <person name="Mitchell T.K."/>
            <person name="Okubara P.A."/>
            <person name="Farman M.L."/>
            <person name="Kohn L.M."/>
            <person name="Birren B."/>
            <person name="Ma L.-J."/>
            <person name="Dean R.A."/>
        </authorList>
    </citation>
    <scope>NUCLEOTIDE SEQUENCE</scope>
    <source>
        <strain evidence="4">ATCC 64411 / 73-15</strain>
    </source>
</reference>